<dbReference type="InterPro" id="IPR018271">
    <property type="entry name" value="Ribosomal_uS14_CS"/>
</dbReference>
<reference evidence="9" key="1">
    <citation type="submission" date="2011-02" db="EMBL/GenBank/DDBJ databases">
        <title>The complete genome of Planctomyces brasiliensis DSM 5305.</title>
        <authorList>
            <person name="Lucas S."/>
            <person name="Copeland A."/>
            <person name="Lapidus A."/>
            <person name="Bruce D."/>
            <person name="Goodwin L."/>
            <person name="Pitluck S."/>
            <person name="Kyrpides N."/>
            <person name="Mavromatis K."/>
            <person name="Pagani I."/>
            <person name="Ivanova N."/>
            <person name="Ovchinnikova G."/>
            <person name="Lu M."/>
            <person name="Detter J.C."/>
            <person name="Han C."/>
            <person name="Land M."/>
            <person name="Hauser L."/>
            <person name="Markowitz V."/>
            <person name="Cheng J.-F."/>
            <person name="Hugenholtz P."/>
            <person name="Woyke T."/>
            <person name="Wu D."/>
            <person name="Tindall B."/>
            <person name="Pomrenke H.G."/>
            <person name="Brambilla E."/>
            <person name="Klenk H.-P."/>
            <person name="Eisen J.A."/>
        </authorList>
    </citation>
    <scope>NUCLEOTIDE SEQUENCE [LARGE SCALE GENOMIC DNA]</scope>
    <source>
        <strain evidence="9">ATCC 49424 / DSM 5305 / JCM 21570 / NBRC 103401 / IFAM 1448</strain>
    </source>
</reference>
<dbReference type="InterPro" id="IPR043140">
    <property type="entry name" value="Ribosomal_uS14_sf"/>
</dbReference>
<comment type="function">
    <text evidence="1 7">Binds 16S rRNA, required for the assembly of 30S particles and may also be responsible for determining the conformation of the 16S rRNA at the A site.</text>
</comment>
<protein>
    <recommendedName>
        <fullName evidence="5 7">Small ribosomal subunit protein uS14</fullName>
    </recommendedName>
</protein>
<dbReference type="EMBL" id="CP002546">
    <property type="protein sequence ID" value="ADY58966.1"/>
    <property type="molecule type" value="Genomic_DNA"/>
</dbReference>
<dbReference type="HOGENOM" id="CLU_139869_0_0_0"/>
<dbReference type="PANTHER" id="PTHR19836">
    <property type="entry name" value="30S RIBOSOMAL PROTEIN S14"/>
    <property type="match status" value="1"/>
</dbReference>
<dbReference type="InterPro" id="IPR023036">
    <property type="entry name" value="Ribosomal_uS14_bac/plastid"/>
</dbReference>
<dbReference type="HAMAP" id="MF_00537">
    <property type="entry name" value="Ribosomal_uS14_1"/>
    <property type="match status" value="1"/>
</dbReference>
<name>F0SNT0_RUBBR</name>
<organism evidence="8 9">
    <name type="scientific">Rubinisphaera brasiliensis (strain ATCC 49424 / DSM 5305 / JCM 21570 / IAM 15109 / NBRC 103401 / IFAM 1448)</name>
    <name type="common">Planctomyces brasiliensis</name>
    <dbReference type="NCBI Taxonomy" id="756272"/>
    <lineage>
        <taxon>Bacteria</taxon>
        <taxon>Pseudomonadati</taxon>
        <taxon>Planctomycetota</taxon>
        <taxon>Planctomycetia</taxon>
        <taxon>Planctomycetales</taxon>
        <taxon>Planctomycetaceae</taxon>
        <taxon>Rubinisphaera</taxon>
    </lineage>
</organism>
<sequence>MASRSKIEKQKRNRKLVEKFAEKREALKAAGDYEALAKLPRSSSRTRLRRLCQLTGRARGNYRKFQISRIMLRDMALDGLIPGMKKASW</sequence>
<evidence type="ECO:0000256" key="2">
    <source>
        <dbReference type="ARBA" id="ARBA00009083"/>
    </source>
</evidence>
<accession>F0SNT0</accession>
<dbReference type="OrthoDB" id="9810484at2"/>
<dbReference type="NCBIfam" id="NF006477">
    <property type="entry name" value="PRK08881.1"/>
    <property type="match status" value="1"/>
</dbReference>
<dbReference type="GO" id="GO:0005737">
    <property type="term" value="C:cytoplasm"/>
    <property type="evidence" value="ECO:0007669"/>
    <property type="project" value="UniProtKB-ARBA"/>
</dbReference>
<evidence type="ECO:0000256" key="4">
    <source>
        <dbReference type="ARBA" id="ARBA00023274"/>
    </source>
</evidence>
<keyword evidence="7" id="KW-0694">RNA-binding</keyword>
<keyword evidence="7" id="KW-0699">rRNA-binding</keyword>
<dbReference type="KEGG" id="pbs:Plabr_1354"/>
<dbReference type="GO" id="GO:0015935">
    <property type="term" value="C:small ribosomal subunit"/>
    <property type="evidence" value="ECO:0007669"/>
    <property type="project" value="TreeGrafter"/>
</dbReference>
<evidence type="ECO:0000313" key="8">
    <source>
        <dbReference type="EMBL" id="ADY58966.1"/>
    </source>
</evidence>
<dbReference type="Proteomes" id="UP000006860">
    <property type="component" value="Chromosome"/>
</dbReference>
<comment type="similarity">
    <text evidence="2 7">Belongs to the universal ribosomal protein uS14 family.</text>
</comment>
<keyword evidence="3 7" id="KW-0689">Ribosomal protein</keyword>
<dbReference type="Pfam" id="PF00253">
    <property type="entry name" value="Ribosomal_S14"/>
    <property type="match status" value="1"/>
</dbReference>
<dbReference type="GO" id="GO:0003735">
    <property type="term" value="F:structural constituent of ribosome"/>
    <property type="evidence" value="ECO:0007669"/>
    <property type="project" value="InterPro"/>
</dbReference>
<keyword evidence="4 7" id="KW-0687">Ribonucleoprotein</keyword>
<dbReference type="eggNOG" id="COG0199">
    <property type="taxonomic scope" value="Bacteria"/>
</dbReference>
<dbReference type="Gene3D" id="4.10.830.10">
    <property type="entry name" value="30s Ribosomal Protein S14, Chain N"/>
    <property type="match status" value="1"/>
</dbReference>
<dbReference type="AlphaFoldDB" id="F0SNT0"/>
<comment type="subunit">
    <text evidence="6 7">Part of the 30S ribosomal subunit. Contacts proteins S3 and S10.</text>
</comment>
<evidence type="ECO:0000256" key="1">
    <source>
        <dbReference type="ARBA" id="ARBA00003686"/>
    </source>
</evidence>
<dbReference type="GO" id="GO:0019843">
    <property type="term" value="F:rRNA binding"/>
    <property type="evidence" value="ECO:0007669"/>
    <property type="project" value="UniProtKB-UniRule"/>
</dbReference>
<evidence type="ECO:0000313" key="9">
    <source>
        <dbReference type="Proteomes" id="UP000006860"/>
    </source>
</evidence>
<dbReference type="PROSITE" id="PS00527">
    <property type="entry name" value="RIBOSOMAL_S14"/>
    <property type="match status" value="1"/>
</dbReference>
<evidence type="ECO:0000256" key="3">
    <source>
        <dbReference type="ARBA" id="ARBA00022980"/>
    </source>
</evidence>
<evidence type="ECO:0000256" key="5">
    <source>
        <dbReference type="ARBA" id="ARBA00035167"/>
    </source>
</evidence>
<keyword evidence="9" id="KW-1185">Reference proteome</keyword>
<dbReference type="SUPFAM" id="SSF57716">
    <property type="entry name" value="Glucocorticoid receptor-like (DNA-binding domain)"/>
    <property type="match status" value="1"/>
</dbReference>
<dbReference type="PANTHER" id="PTHR19836:SF19">
    <property type="entry name" value="SMALL RIBOSOMAL SUBUNIT PROTEIN US14M"/>
    <property type="match status" value="1"/>
</dbReference>
<dbReference type="STRING" id="756272.Plabr_1354"/>
<evidence type="ECO:0000256" key="6">
    <source>
        <dbReference type="ARBA" id="ARBA00047110"/>
    </source>
</evidence>
<dbReference type="GO" id="GO:0006412">
    <property type="term" value="P:translation"/>
    <property type="evidence" value="ECO:0007669"/>
    <property type="project" value="UniProtKB-UniRule"/>
</dbReference>
<dbReference type="RefSeq" id="WP_013627697.1">
    <property type="nucleotide sequence ID" value="NC_015174.1"/>
</dbReference>
<dbReference type="InterPro" id="IPR001209">
    <property type="entry name" value="Ribosomal_uS14"/>
</dbReference>
<proteinExistence type="inferred from homology"/>
<evidence type="ECO:0000256" key="7">
    <source>
        <dbReference type="HAMAP-Rule" id="MF_00537"/>
    </source>
</evidence>
<gene>
    <name evidence="7" type="primary">rpsN</name>
    <name evidence="8" type="ordered locus">Plabr_1354</name>
</gene>